<dbReference type="Gene3D" id="3.30.70.330">
    <property type="match status" value="1"/>
</dbReference>
<evidence type="ECO:0000313" key="5">
    <source>
        <dbReference type="Proteomes" id="UP000186922"/>
    </source>
</evidence>
<feature type="region of interest" description="Disordered" evidence="2">
    <location>
        <begin position="1"/>
        <end position="52"/>
    </location>
</feature>
<feature type="compositionally biased region" description="Polar residues" evidence="2">
    <location>
        <begin position="183"/>
        <end position="206"/>
    </location>
</feature>
<dbReference type="InterPro" id="IPR035979">
    <property type="entry name" value="RBD_domain_sf"/>
</dbReference>
<dbReference type="Pfam" id="PF00076">
    <property type="entry name" value="RRM_1"/>
    <property type="match status" value="1"/>
</dbReference>
<feature type="region of interest" description="Disordered" evidence="2">
    <location>
        <begin position="412"/>
        <end position="577"/>
    </location>
</feature>
<evidence type="ECO:0000259" key="3">
    <source>
        <dbReference type="PROSITE" id="PS50102"/>
    </source>
</evidence>
<feature type="region of interest" description="Disordered" evidence="2">
    <location>
        <begin position="256"/>
        <end position="397"/>
    </location>
</feature>
<dbReference type="OrthoDB" id="339151at2759"/>
<dbReference type="InterPro" id="IPR000504">
    <property type="entry name" value="RRM_dom"/>
</dbReference>
<dbReference type="SMART" id="SM00360">
    <property type="entry name" value="RRM"/>
    <property type="match status" value="1"/>
</dbReference>
<feature type="compositionally biased region" description="Gly residues" evidence="2">
    <location>
        <begin position="537"/>
        <end position="573"/>
    </location>
</feature>
<dbReference type="SUPFAM" id="SSF54928">
    <property type="entry name" value="RNA-binding domain, RBD"/>
    <property type="match status" value="1"/>
</dbReference>
<feature type="compositionally biased region" description="Low complexity" evidence="2">
    <location>
        <begin position="21"/>
        <end position="51"/>
    </location>
</feature>
<feature type="compositionally biased region" description="Gly residues" evidence="2">
    <location>
        <begin position="161"/>
        <end position="178"/>
    </location>
</feature>
<dbReference type="PROSITE" id="PS50102">
    <property type="entry name" value="RRM"/>
    <property type="match status" value="1"/>
</dbReference>
<feature type="region of interest" description="Disordered" evidence="2">
    <location>
        <begin position="144"/>
        <end position="206"/>
    </location>
</feature>
<dbReference type="Proteomes" id="UP000186922">
    <property type="component" value="Unassembled WGS sequence"/>
</dbReference>
<dbReference type="EMBL" id="BDGG01000016">
    <property type="protein sequence ID" value="GAV08063.1"/>
    <property type="molecule type" value="Genomic_DNA"/>
</dbReference>
<evidence type="ECO:0000256" key="2">
    <source>
        <dbReference type="SAM" id="MobiDB-lite"/>
    </source>
</evidence>
<keyword evidence="5" id="KW-1185">Reference proteome</keyword>
<gene>
    <name evidence="4" type="primary">RvY_17813-1</name>
    <name evidence="4" type="synonym">RvY_17813.1</name>
    <name evidence="4" type="ORF">RvY_17813</name>
</gene>
<feature type="compositionally biased region" description="Low complexity" evidence="2">
    <location>
        <begin position="303"/>
        <end position="315"/>
    </location>
</feature>
<feature type="compositionally biased region" description="Polar residues" evidence="2">
    <location>
        <begin position="428"/>
        <end position="471"/>
    </location>
</feature>
<accession>A0A1D1W5I0</accession>
<dbReference type="CDD" id="cd00590">
    <property type="entry name" value="RRM_SF"/>
    <property type="match status" value="1"/>
</dbReference>
<dbReference type="GO" id="GO:0003723">
    <property type="term" value="F:RNA binding"/>
    <property type="evidence" value="ECO:0007669"/>
    <property type="project" value="UniProtKB-UniRule"/>
</dbReference>
<proteinExistence type="predicted"/>
<feature type="compositionally biased region" description="Low complexity" evidence="2">
    <location>
        <begin position="144"/>
        <end position="160"/>
    </location>
</feature>
<organism evidence="4 5">
    <name type="scientific">Ramazzottius varieornatus</name>
    <name type="common">Water bear</name>
    <name type="synonym">Tardigrade</name>
    <dbReference type="NCBI Taxonomy" id="947166"/>
    <lineage>
        <taxon>Eukaryota</taxon>
        <taxon>Metazoa</taxon>
        <taxon>Ecdysozoa</taxon>
        <taxon>Tardigrada</taxon>
        <taxon>Eutardigrada</taxon>
        <taxon>Parachela</taxon>
        <taxon>Hypsibioidea</taxon>
        <taxon>Ramazzottiidae</taxon>
        <taxon>Ramazzottius</taxon>
    </lineage>
</organism>
<evidence type="ECO:0000313" key="4">
    <source>
        <dbReference type="EMBL" id="GAV08063.1"/>
    </source>
</evidence>
<sequence>MKSLAMHNQGGYIQGPQGSAGQVARPLQQQGQAQQQAQQVQPAPQQHHVLPSPSQFSPFVIHNSQGQFVPGGHFMMPQHIPAAQLPQLPAQYMNPQQDQACLLVIPMHFSGRDLSYTMQTGVLVPSGTSTFHGGFHIIHQSHFPQPHQMQQPHPQQMSNGFGQGQQQGAGGSPGGSSGFGDAVSTSSSRENATHTSPVNSGSNNVLNHAVSMDPRAAMHPYPNQSLSYTVGPGMPTHPGFVPQMQMHPQMMNAYGGQQPAVHASSHSDENVQGAGHTSHEHGERQQSAQEMANGVQEAEHRSGSSAQSRSTSYSSNMDIENNVGHGGAENASAAEPETQDDHVQRSRTPSPEDVTLRGSVDEPKEGLSNGEVAHQRNSFPYQDGLDNRGFDDNADQQGQASAHFELRADAMSPNKARPGSQGVASPLHQMNPTSASALGGNVRSNTGSPLSARSTNSPHTVTAPHNLTEQPKSAAETPRAESPVTPTVVDNVPKSWAAITQGGPKGPILTAAPINQKPGGRPPVATRPEPPRPPGSGGPKSGGSYQGNEDGYGGGYRNGGNGGQRSAGSGSGGQDRHFEFPRLQTEEADAFPDLQQVYIRDIPTTVSSTSMHKAMQAFGNVVDVRLRYHQDRNTRYCFILFDHRSAVERLLEKGTVIVDGKTLHVQRKGKTPLHGATYTNRNSKYNNR</sequence>
<dbReference type="InterPro" id="IPR012677">
    <property type="entry name" value="Nucleotide-bd_a/b_plait_sf"/>
</dbReference>
<keyword evidence="1" id="KW-0694">RNA-binding</keyword>
<protein>
    <recommendedName>
        <fullName evidence="3">RRM domain-containing protein</fullName>
    </recommendedName>
</protein>
<evidence type="ECO:0000256" key="1">
    <source>
        <dbReference type="PROSITE-ProRule" id="PRU00176"/>
    </source>
</evidence>
<feature type="domain" description="RRM" evidence="3">
    <location>
        <begin position="595"/>
        <end position="670"/>
    </location>
</feature>
<comment type="caution">
    <text evidence="4">The sequence shown here is derived from an EMBL/GenBank/DDBJ whole genome shotgun (WGS) entry which is preliminary data.</text>
</comment>
<dbReference type="AlphaFoldDB" id="A0A1D1W5I0"/>
<name>A0A1D1W5I0_RAMVA</name>
<reference evidence="4 5" key="1">
    <citation type="journal article" date="2016" name="Nat. Commun.">
        <title>Extremotolerant tardigrade genome and improved radiotolerance of human cultured cells by tardigrade-unique protein.</title>
        <authorList>
            <person name="Hashimoto T."/>
            <person name="Horikawa D.D."/>
            <person name="Saito Y."/>
            <person name="Kuwahara H."/>
            <person name="Kozuka-Hata H."/>
            <person name="Shin-I T."/>
            <person name="Minakuchi Y."/>
            <person name="Ohishi K."/>
            <person name="Motoyama A."/>
            <person name="Aizu T."/>
            <person name="Enomoto A."/>
            <person name="Kondo K."/>
            <person name="Tanaka S."/>
            <person name="Hara Y."/>
            <person name="Koshikawa S."/>
            <person name="Sagara H."/>
            <person name="Miura T."/>
            <person name="Yokobori S."/>
            <person name="Miyagawa K."/>
            <person name="Suzuki Y."/>
            <person name="Kubo T."/>
            <person name="Oyama M."/>
            <person name="Kohara Y."/>
            <person name="Fujiyama A."/>
            <person name="Arakawa K."/>
            <person name="Katayama T."/>
            <person name="Toyoda A."/>
            <person name="Kunieda T."/>
        </authorList>
    </citation>
    <scope>NUCLEOTIDE SEQUENCE [LARGE SCALE GENOMIC DNA]</scope>
    <source>
        <strain evidence="4 5">YOKOZUNA-1</strain>
    </source>
</reference>